<keyword evidence="10" id="KW-1185">Reference proteome</keyword>
<dbReference type="PIRSF" id="PIRSF500217">
    <property type="entry name" value="AlgI"/>
    <property type="match status" value="1"/>
</dbReference>
<dbReference type="OrthoDB" id="9805788at2"/>
<dbReference type="STRING" id="1121331.SAMN02745248_01721"/>
<comment type="similarity">
    <text evidence="2 7">Belongs to the membrane-bound acyltransferase family.</text>
</comment>
<keyword evidence="3 7" id="KW-1003">Cell membrane</keyword>
<dbReference type="InterPro" id="IPR051085">
    <property type="entry name" value="MB_O-acyltransferase"/>
</dbReference>
<evidence type="ECO:0000256" key="6">
    <source>
        <dbReference type="ARBA" id="ARBA00023136"/>
    </source>
</evidence>
<dbReference type="Pfam" id="PF03062">
    <property type="entry name" value="MBOAT"/>
    <property type="match status" value="1"/>
</dbReference>
<comment type="subcellular location">
    <subcellularLocation>
        <location evidence="1">Cell membrane</location>
        <topology evidence="1">Multi-pass membrane protein</topology>
    </subcellularLocation>
</comment>
<dbReference type="InterPro" id="IPR004299">
    <property type="entry name" value="MBOAT_fam"/>
</dbReference>
<evidence type="ECO:0000256" key="1">
    <source>
        <dbReference type="ARBA" id="ARBA00004651"/>
    </source>
</evidence>
<keyword evidence="5 8" id="KW-1133">Transmembrane helix</keyword>
<keyword evidence="7 9" id="KW-0808">Transferase</keyword>
<dbReference type="GO" id="GO:0042121">
    <property type="term" value="P:alginic acid biosynthetic process"/>
    <property type="evidence" value="ECO:0007669"/>
    <property type="project" value="InterPro"/>
</dbReference>
<dbReference type="PANTHER" id="PTHR13285">
    <property type="entry name" value="ACYLTRANSFERASE"/>
    <property type="match status" value="1"/>
</dbReference>
<feature type="transmembrane region" description="Helical" evidence="8">
    <location>
        <begin position="30"/>
        <end position="57"/>
    </location>
</feature>
<dbReference type="GO" id="GO:0005886">
    <property type="term" value="C:plasma membrane"/>
    <property type="evidence" value="ECO:0007669"/>
    <property type="project" value="UniProtKB-SubCell"/>
</dbReference>
<dbReference type="InterPro" id="IPR024194">
    <property type="entry name" value="Ac/AlaTfrase_AlgI/DltB"/>
</dbReference>
<dbReference type="RefSeq" id="WP_072903689.1">
    <property type="nucleotide sequence ID" value="NZ_FRAD01000013.1"/>
</dbReference>
<keyword evidence="4 8" id="KW-0812">Transmembrane</keyword>
<keyword evidence="6 7" id="KW-0472">Membrane</keyword>
<evidence type="ECO:0000256" key="3">
    <source>
        <dbReference type="ARBA" id="ARBA00022475"/>
    </source>
</evidence>
<evidence type="ECO:0000256" key="8">
    <source>
        <dbReference type="SAM" id="Phobius"/>
    </source>
</evidence>
<evidence type="ECO:0000313" key="9">
    <source>
        <dbReference type="EMBL" id="SHK07956.1"/>
    </source>
</evidence>
<dbReference type="EMBL" id="FRAD01000013">
    <property type="protein sequence ID" value="SHK07956.1"/>
    <property type="molecule type" value="Genomic_DNA"/>
</dbReference>
<name>A0A1M6PJ43_9CLOT</name>
<dbReference type="PANTHER" id="PTHR13285:SF18">
    <property type="entry name" value="PROTEIN-CYSTEINE N-PALMITOYLTRANSFERASE RASP"/>
    <property type="match status" value="1"/>
</dbReference>
<gene>
    <name evidence="9" type="ORF">SAMN02745248_01721</name>
</gene>
<dbReference type="Proteomes" id="UP000183952">
    <property type="component" value="Unassembled WGS sequence"/>
</dbReference>
<keyword evidence="7" id="KW-0012">Acyltransferase</keyword>
<feature type="transmembrane region" description="Helical" evidence="8">
    <location>
        <begin position="449"/>
        <end position="473"/>
    </location>
</feature>
<protein>
    <submittedName>
        <fullName evidence="9">Alginate O-acetyltransferase complex protein AlgI</fullName>
    </submittedName>
</protein>
<sequence length="483" mass="56388">MVFTSPIFMFTFLPVVLIMYFLLDRRFKNSLLLVASLLFYAWGEPKHIVVMLLSIGINYYFGMRIHECNHLKKRKSLLVWAIVLNLLMLVFFKYFNFIIYNLGNMLNFAGINGGIVWKFCSAIEKSPIHLPIGISFFTFQGLSYVVDVYRDDAKVQKSIYNLALYISLFPQLIAGPIVRYHDVAEEIDKREITIDKIAYGIKRFIMGFGKKILIANEMGFVADKIFAVPYAELSTSLAWLGALCYAFQIYFDFSGYSDMAIGLGKVFGFNFLENFNFPYISRSISEFWKRWHISLTNWFRDYVYIPLGGNRKGIKRTYINMFIVFFLSGLWHGASWNFILWGIYYGIFLIIERAGFKSKVLDKIWSPLAHLYSLIVILVGWVLFRAENITTAFNYIKRMFLFKPSGSMYYVDLFTDHRFFLVFFVALIICTPIVKCIGKKLTTKIKDNLFFEIIIHGSLFVILFLSLMTMAATTYNPFIYFRF</sequence>
<evidence type="ECO:0000256" key="7">
    <source>
        <dbReference type="PIRNR" id="PIRNR016636"/>
    </source>
</evidence>
<evidence type="ECO:0000256" key="4">
    <source>
        <dbReference type="ARBA" id="ARBA00022692"/>
    </source>
</evidence>
<dbReference type="InterPro" id="IPR028362">
    <property type="entry name" value="AlgI"/>
</dbReference>
<proteinExistence type="inferred from homology"/>
<feature type="transmembrane region" description="Helical" evidence="8">
    <location>
        <begin position="368"/>
        <end position="384"/>
    </location>
</feature>
<evidence type="ECO:0000256" key="5">
    <source>
        <dbReference type="ARBA" id="ARBA00022989"/>
    </source>
</evidence>
<feature type="transmembrane region" description="Helical" evidence="8">
    <location>
        <begin position="6"/>
        <end position="23"/>
    </location>
</feature>
<accession>A0A1M6PJ43</accession>
<feature type="transmembrane region" description="Helical" evidence="8">
    <location>
        <begin position="77"/>
        <end position="95"/>
    </location>
</feature>
<organism evidence="9 10">
    <name type="scientific">Hathewaya proteolytica DSM 3090</name>
    <dbReference type="NCBI Taxonomy" id="1121331"/>
    <lineage>
        <taxon>Bacteria</taxon>
        <taxon>Bacillati</taxon>
        <taxon>Bacillota</taxon>
        <taxon>Clostridia</taxon>
        <taxon>Eubacteriales</taxon>
        <taxon>Clostridiaceae</taxon>
        <taxon>Hathewaya</taxon>
    </lineage>
</organism>
<feature type="transmembrane region" description="Helical" evidence="8">
    <location>
        <begin position="419"/>
        <end position="437"/>
    </location>
</feature>
<evidence type="ECO:0000256" key="2">
    <source>
        <dbReference type="ARBA" id="ARBA00010323"/>
    </source>
</evidence>
<reference evidence="9 10" key="1">
    <citation type="submission" date="2016-11" db="EMBL/GenBank/DDBJ databases">
        <authorList>
            <person name="Jaros S."/>
            <person name="Januszkiewicz K."/>
            <person name="Wedrychowicz H."/>
        </authorList>
    </citation>
    <scope>NUCLEOTIDE SEQUENCE [LARGE SCALE GENOMIC DNA]</scope>
    <source>
        <strain evidence="9 10">DSM 3090</strain>
    </source>
</reference>
<dbReference type="AlphaFoldDB" id="A0A1M6PJ43"/>
<dbReference type="PIRSF" id="PIRSF016636">
    <property type="entry name" value="AlgI_DltB"/>
    <property type="match status" value="1"/>
</dbReference>
<dbReference type="GO" id="GO:0016746">
    <property type="term" value="F:acyltransferase activity"/>
    <property type="evidence" value="ECO:0007669"/>
    <property type="project" value="UniProtKB-KW"/>
</dbReference>
<evidence type="ECO:0000313" key="10">
    <source>
        <dbReference type="Proteomes" id="UP000183952"/>
    </source>
</evidence>